<reference evidence="1" key="2">
    <citation type="journal article" date="2015" name="Fish Shellfish Immunol.">
        <title>Early steps in the European eel (Anguilla anguilla)-Vibrio vulnificus interaction in the gills: Role of the RtxA13 toxin.</title>
        <authorList>
            <person name="Callol A."/>
            <person name="Pajuelo D."/>
            <person name="Ebbesson L."/>
            <person name="Teles M."/>
            <person name="MacKenzie S."/>
            <person name="Amaro C."/>
        </authorList>
    </citation>
    <scope>NUCLEOTIDE SEQUENCE</scope>
</reference>
<protein>
    <submittedName>
        <fullName evidence="1">Uncharacterized protein</fullName>
    </submittedName>
</protein>
<proteinExistence type="predicted"/>
<dbReference type="AlphaFoldDB" id="A0A0E9T238"/>
<accession>A0A0E9T238</accession>
<sequence>MYAVALIMHFYHKVMSEIAI</sequence>
<reference evidence="1" key="1">
    <citation type="submission" date="2014-11" db="EMBL/GenBank/DDBJ databases">
        <authorList>
            <person name="Amaro Gonzalez C."/>
        </authorList>
    </citation>
    <scope>NUCLEOTIDE SEQUENCE</scope>
</reference>
<name>A0A0E9T238_ANGAN</name>
<organism evidence="1">
    <name type="scientific">Anguilla anguilla</name>
    <name type="common">European freshwater eel</name>
    <name type="synonym">Muraena anguilla</name>
    <dbReference type="NCBI Taxonomy" id="7936"/>
    <lineage>
        <taxon>Eukaryota</taxon>
        <taxon>Metazoa</taxon>
        <taxon>Chordata</taxon>
        <taxon>Craniata</taxon>
        <taxon>Vertebrata</taxon>
        <taxon>Euteleostomi</taxon>
        <taxon>Actinopterygii</taxon>
        <taxon>Neopterygii</taxon>
        <taxon>Teleostei</taxon>
        <taxon>Anguilliformes</taxon>
        <taxon>Anguillidae</taxon>
        <taxon>Anguilla</taxon>
    </lineage>
</organism>
<dbReference type="EMBL" id="GBXM01060980">
    <property type="protein sequence ID" value="JAH47597.1"/>
    <property type="molecule type" value="Transcribed_RNA"/>
</dbReference>
<evidence type="ECO:0000313" key="1">
    <source>
        <dbReference type="EMBL" id="JAH47597.1"/>
    </source>
</evidence>